<dbReference type="GO" id="GO:0005886">
    <property type="term" value="C:plasma membrane"/>
    <property type="evidence" value="ECO:0007669"/>
    <property type="project" value="UniProtKB-SubCell"/>
</dbReference>
<comment type="subcellular location">
    <subcellularLocation>
        <location evidence="1">Cell membrane</location>
        <topology evidence="1">Lipid-anchor</topology>
        <topology evidence="1">GPI-anchor</topology>
    </subcellularLocation>
</comment>
<evidence type="ECO:0000313" key="15">
    <source>
        <dbReference type="Ensembl" id="ENSTGUP00000033528.1"/>
    </source>
</evidence>
<keyword evidence="8" id="KW-1015">Disulfide bond</keyword>
<evidence type="ECO:0000256" key="13">
    <source>
        <dbReference type="SAM" id="MobiDB-lite"/>
    </source>
</evidence>
<keyword evidence="16" id="KW-1185">Reference proteome</keyword>
<keyword evidence="2" id="KW-1003">Cell membrane</keyword>
<reference evidence="15 16" key="1">
    <citation type="journal article" date="2010" name="Nature">
        <title>The genome of a songbird.</title>
        <authorList>
            <person name="Warren W.C."/>
            <person name="Clayton D.F."/>
            <person name="Ellegren H."/>
            <person name="Arnold A.P."/>
            <person name="Hillier L.W."/>
            <person name="Kunstner A."/>
            <person name="Searle S."/>
            <person name="White S."/>
            <person name="Vilella A.J."/>
            <person name="Fairley S."/>
            <person name="Heger A."/>
            <person name="Kong L."/>
            <person name="Ponting C.P."/>
            <person name="Jarvis E.D."/>
            <person name="Mello C.V."/>
            <person name="Minx P."/>
            <person name="Lovell P."/>
            <person name="Velho T.A."/>
            <person name="Ferris M."/>
            <person name="Balakrishnan C.N."/>
            <person name="Sinha S."/>
            <person name="Blatti C."/>
            <person name="London S.E."/>
            <person name="Li Y."/>
            <person name="Lin Y.C."/>
            <person name="George J."/>
            <person name="Sweedler J."/>
            <person name="Southey B."/>
            <person name="Gunaratne P."/>
            <person name="Watson M."/>
            <person name="Nam K."/>
            <person name="Backstrom N."/>
            <person name="Smeds L."/>
            <person name="Nabholz B."/>
            <person name="Itoh Y."/>
            <person name="Whitney O."/>
            <person name="Pfenning A.R."/>
            <person name="Howard J."/>
            <person name="Volker M."/>
            <person name="Skinner B.M."/>
            <person name="Griffin D.K."/>
            <person name="Ye L."/>
            <person name="McLaren W.M."/>
            <person name="Flicek P."/>
            <person name="Quesada V."/>
            <person name="Velasco G."/>
            <person name="Lopez-Otin C."/>
            <person name="Puente X.S."/>
            <person name="Olender T."/>
            <person name="Lancet D."/>
            <person name="Smit A.F."/>
            <person name="Hubley R."/>
            <person name="Konkel M.K."/>
            <person name="Walker J.A."/>
            <person name="Batzer M.A."/>
            <person name="Gu W."/>
            <person name="Pollock D.D."/>
            <person name="Chen L."/>
            <person name="Cheng Z."/>
            <person name="Eichler E.E."/>
            <person name="Stapley J."/>
            <person name="Slate J."/>
            <person name="Ekblom R."/>
            <person name="Birkhead T."/>
            <person name="Burke T."/>
            <person name="Burt D."/>
            <person name="Scharff C."/>
            <person name="Adam I."/>
            <person name="Richard H."/>
            <person name="Sultan M."/>
            <person name="Soldatov A."/>
            <person name="Lehrach H."/>
            <person name="Edwards S.V."/>
            <person name="Yang S.P."/>
            <person name="Li X."/>
            <person name="Graves T."/>
            <person name="Fulton L."/>
            <person name="Nelson J."/>
            <person name="Chinwalla A."/>
            <person name="Hou S."/>
            <person name="Mardis E.R."/>
            <person name="Wilson R.K."/>
        </authorList>
    </citation>
    <scope>NUCLEOTIDE SEQUENCE [LARGE SCALE GENOMIC DNA]</scope>
</reference>
<dbReference type="Gene3D" id="2.60.40.10">
    <property type="entry name" value="Immunoglobulins"/>
    <property type="match status" value="3"/>
</dbReference>
<keyword evidence="4" id="KW-0732">Signal</keyword>
<dbReference type="GeneTree" id="ENSGT00940000158516"/>
<dbReference type="PANTHER" id="PTHR42757">
    <property type="entry name" value="IGLON FAMILY OF IMMUNOGLOBULIN SUPERFAMILY-RELATED"/>
    <property type="match status" value="1"/>
</dbReference>
<keyword evidence="10" id="KW-0449">Lipoprotein</keyword>
<organism evidence="15 16">
    <name type="scientific">Taeniopygia guttata</name>
    <name type="common">Zebra finch</name>
    <name type="synonym">Poephila guttata</name>
    <dbReference type="NCBI Taxonomy" id="59729"/>
    <lineage>
        <taxon>Eukaryota</taxon>
        <taxon>Metazoa</taxon>
        <taxon>Chordata</taxon>
        <taxon>Craniata</taxon>
        <taxon>Vertebrata</taxon>
        <taxon>Euteleostomi</taxon>
        <taxon>Archelosauria</taxon>
        <taxon>Archosauria</taxon>
        <taxon>Dinosauria</taxon>
        <taxon>Saurischia</taxon>
        <taxon>Theropoda</taxon>
        <taxon>Coelurosauria</taxon>
        <taxon>Aves</taxon>
        <taxon>Neognathae</taxon>
        <taxon>Neoaves</taxon>
        <taxon>Telluraves</taxon>
        <taxon>Australaves</taxon>
        <taxon>Passeriformes</taxon>
        <taxon>Passeroidea</taxon>
        <taxon>Estrildidae</taxon>
        <taxon>Estrildinae</taxon>
        <taxon>Taeniopygia</taxon>
    </lineage>
</organism>
<dbReference type="PANTHER" id="PTHR42757:SF22">
    <property type="entry name" value="LIMBIC SYSTEM-ASSOCIATED MEMBRANE PROTEIN"/>
    <property type="match status" value="1"/>
</dbReference>
<dbReference type="OrthoDB" id="6159398at2759"/>
<dbReference type="GO" id="GO:0005829">
    <property type="term" value="C:cytosol"/>
    <property type="evidence" value="ECO:0007669"/>
    <property type="project" value="Ensembl"/>
</dbReference>
<accession>A0A674HG22</accession>
<evidence type="ECO:0000256" key="2">
    <source>
        <dbReference type="ARBA" id="ARBA00022475"/>
    </source>
</evidence>
<dbReference type="FunFam" id="2.60.40.10:FF:000500">
    <property type="entry name" value="limbic system-associated membrane protein isoform X1"/>
    <property type="match status" value="1"/>
</dbReference>
<dbReference type="InterPro" id="IPR003599">
    <property type="entry name" value="Ig_sub"/>
</dbReference>
<evidence type="ECO:0000256" key="9">
    <source>
        <dbReference type="ARBA" id="ARBA00023180"/>
    </source>
</evidence>
<evidence type="ECO:0000256" key="8">
    <source>
        <dbReference type="ARBA" id="ARBA00023157"/>
    </source>
</evidence>
<dbReference type="GO" id="GO:0098552">
    <property type="term" value="C:side of membrane"/>
    <property type="evidence" value="ECO:0007669"/>
    <property type="project" value="UniProtKB-KW"/>
</dbReference>
<evidence type="ECO:0000256" key="4">
    <source>
        <dbReference type="ARBA" id="ARBA00022729"/>
    </source>
</evidence>
<feature type="compositionally biased region" description="Low complexity" evidence="13">
    <location>
        <begin position="124"/>
        <end position="134"/>
    </location>
</feature>
<evidence type="ECO:0000256" key="10">
    <source>
        <dbReference type="ARBA" id="ARBA00023288"/>
    </source>
</evidence>
<dbReference type="AlphaFoldDB" id="A0A674HG22"/>
<keyword evidence="3" id="KW-0336">GPI-anchor</keyword>
<dbReference type="InterPro" id="IPR036179">
    <property type="entry name" value="Ig-like_dom_sf"/>
</dbReference>
<gene>
    <name evidence="15" type="primary">LSAMP</name>
</gene>
<keyword evidence="11" id="KW-0393">Immunoglobulin domain</keyword>
<feature type="domain" description="Ig-like" evidence="14">
    <location>
        <begin position="363"/>
        <end position="450"/>
    </location>
</feature>
<dbReference type="InterPro" id="IPR007110">
    <property type="entry name" value="Ig-like_dom"/>
</dbReference>
<feature type="domain" description="Ig-like" evidence="14">
    <location>
        <begin position="172"/>
        <end position="266"/>
    </location>
</feature>
<comment type="similarity">
    <text evidence="12">Belongs to the immunoglobulin superfamily. IgLON family.</text>
</comment>
<keyword evidence="9" id="KW-0325">Glycoprotein</keyword>
<dbReference type="Proteomes" id="UP000007754">
    <property type="component" value="Chromosome 1"/>
</dbReference>
<feature type="domain" description="Ig-like" evidence="14">
    <location>
        <begin position="276"/>
        <end position="358"/>
    </location>
</feature>
<dbReference type="GO" id="GO:0007155">
    <property type="term" value="P:cell adhesion"/>
    <property type="evidence" value="ECO:0007669"/>
    <property type="project" value="UniProtKB-KW"/>
</dbReference>
<evidence type="ECO:0000256" key="1">
    <source>
        <dbReference type="ARBA" id="ARBA00004609"/>
    </source>
</evidence>
<evidence type="ECO:0000256" key="5">
    <source>
        <dbReference type="ARBA" id="ARBA00022737"/>
    </source>
</evidence>
<dbReference type="InterPro" id="IPR003598">
    <property type="entry name" value="Ig_sub2"/>
</dbReference>
<evidence type="ECO:0000256" key="11">
    <source>
        <dbReference type="ARBA" id="ARBA00023319"/>
    </source>
</evidence>
<dbReference type="Ensembl" id="ENSTGUT00000045185.1">
    <property type="protein sequence ID" value="ENSTGUP00000033528.1"/>
    <property type="gene ID" value="ENSTGUG00000013402.2"/>
</dbReference>
<dbReference type="Pfam" id="PF13927">
    <property type="entry name" value="Ig_3"/>
    <property type="match status" value="2"/>
</dbReference>
<evidence type="ECO:0000259" key="14">
    <source>
        <dbReference type="PROSITE" id="PS50835"/>
    </source>
</evidence>
<evidence type="ECO:0000256" key="6">
    <source>
        <dbReference type="ARBA" id="ARBA00022889"/>
    </source>
</evidence>
<dbReference type="PROSITE" id="PS50835">
    <property type="entry name" value="IG_LIKE"/>
    <property type="match status" value="3"/>
</dbReference>
<dbReference type="InParanoid" id="A0A674HG22"/>
<dbReference type="InterPro" id="IPR013783">
    <property type="entry name" value="Ig-like_fold"/>
</dbReference>
<name>A0A674HG22_TAEGU</name>
<sequence length="494" mass="53704">MLLCKSAGVWLQAAKPSCLHFWPQTHFPQYFILRILAVPSSVLYALLPVPPSHSASPGCSCLLSASRSSSPLPFSSFLQPPHSIPFPLSLLPSPSGLTPSVLQPSRLSKPPLPAAVPPPRPGRRPVSPRAAPVPGAEPRAALPAGERWERGPAPSAPAAAAVVPSCRLTRLPVRSVDFTRGTDNITVRQGDTAILRCYVEDRSSKVAWLNRSGIIFAGEDKWSLDPRVELEKRNPLEYSLRIQKVDVYDEGSYTCSVQTQHHPKTSQVYLIVQVPPKISNISSDITVNEGSNVTLVCMANGRPEPVITWRHLTPTGREFEGEEEYLEILGITREQSGKYECKAANEVASADVKQVRVTVNYPPTITESKSNEAATGRQALLRCEASAVPTPDFEWYRDDTRINSANGLEIKSTGSQSLLMVANVTEEHYGNYTCVAANKLGVTNASLYLYKRVLPTLPNPFPGPGTGRVDNGSMSLAVPLWLLAASLLCLLSKC</sequence>
<protein>
    <submittedName>
        <fullName evidence="15">Limbic system associated membrane protein</fullName>
    </submittedName>
</protein>
<feature type="compositionally biased region" description="Pro residues" evidence="13">
    <location>
        <begin position="110"/>
        <end position="120"/>
    </location>
</feature>
<keyword evidence="6" id="KW-0130">Cell adhesion</keyword>
<evidence type="ECO:0000313" key="16">
    <source>
        <dbReference type="Proteomes" id="UP000007754"/>
    </source>
</evidence>
<dbReference type="SMART" id="SM00409">
    <property type="entry name" value="IG"/>
    <property type="match status" value="3"/>
</dbReference>
<keyword evidence="5" id="KW-0677">Repeat</keyword>
<dbReference type="SUPFAM" id="SSF48726">
    <property type="entry name" value="Immunoglobulin"/>
    <property type="match status" value="3"/>
</dbReference>
<keyword evidence="7" id="KW-0472">Membrane</keyword>
<reference evidence="15" key="3">
    <citation type="submission" date="2025-09" db="UniProtKB">
        <authorList>
            <consortium name="Ensembl"/>
        </authorList>
    </citation>
    <scope>IDENTIFICATION</scope>
</reference>
<dbReference type="Pfam" id="PF07679">
    <property type="entry name" value="I-set"/>
    <property type="match status" value="1"/>
</dbReference>
<evidence type="ECO:0000256" key="3">
    <source>
        <dbReference type="ARBA" id="ARBA00022622"/>
    </source>
</evidence>
<dbReference type="SMART" id="SM00408">
    <property type="entry name" value="IGc2"/>
    <property type="match status" value="3"/>
</dbReference>
<dbReference type="InterPro" id="IPR050876">
    <property type="entry name" value="IgLON_domain"/>
</dbReference>
<feature type="region of interest" description="Disordered" evidence="13">
    <location>
        <begin position="99"/>
        <end position="140"/>
    </location>
</feature>
<dbReference type="FunFam" id="2.60.40.10:FF:000013">
    <property type="entry name" value="cell adhesion molecule 1 isoform X1"/>
    <property type="match status" value="1"/>
</dbReference>
<proteinExistence type="inferred from homology"/>
<evidence type="ECO:0000256" key="12">
    <source>
        <dbReference type="ARBA" id="ARBA00037995"/>
    </source>
</evidence>
<reference evidence="15" key="2">
    <citation type="submission" date="2025-08" db="UniProtKB">
        <authorList>
            <consortium name="Ensembl"/>
        </authorList>
    </citation>
    <scope>IDENTIFICATION</scope>
</reference>
<dbReference type="FunCoup" id="A0A674HG22">
    <property type="interactions" value="33"/>
</dbReference>
<dbReference type="InterPro" id="IPR013098">
    <property type="entry name" value="Ig_I-set"/>
</dbReference>
<evidence type="ECO:0000256" key="7">
    <source>
        <dbReference type="ARBA" id="ARBA00023136"/>
    </source>
</evidence>
<dbReference type="FunFam" id="2.60.40.10:FF:000113">
    <property type="entry name" value="Opioid-binding protein/cell adhesion molecule"/>
    <property type="match status" value="1"/>
</dbReference>